<organism evidence="5 6">
    <name type="scientific">Coniophora puteana (strain RWD-64-598)</name>
    <name type="common">Brown rot fungus</name>
    <dbReference type="NCBI Taxonomy" id="741705"/>
    <lineage>
        <taxon>Eukaryota</taxon>
        <taxon>Fungi</taxon>
        <taxon>Dikarya</taxon>
        <taxon>Basidiomycota</taxon>
        <taxon>Agaricomycotina</taxon>
        <taxon>Agaricomycetes</taxon>
        <taxon>Agaricomycetidae</taxon>
        <taxon>Boletales</taxon>
        <taxon>Coniophorineae</taxon>
        <taxon>Coniophoraceae</taxon>
        <taxon>Coniophora</taxon>
    </lineage>
</organism>
<sequence>MIHFKKLLALASLIPAALCQGPTVNIGYATYQGSTDANGVSAFLGMRYAAAPTGSLRFAAPQVPANVSGVQQATALPAQCQQAQTGTGAVSLWPYTGGTSNGPEAKYMFKQKRDVATDEDCLFLNVYTPADLTNDANAGLPVIVWIHGGGYISGASSQFNGVDLVLDADKGVVVVTIQYRLGIFGFLAGNEVIQGGGALNAGLLDQTLALEWVQSYVSQFGGDPTKVTIWGESAGAGSVLQHIVANGGNTQPPLFHQAITSSTFLPSQYAYNDTIPEAIYSYFVQNANCGSDTNSFQCLQNADVGTIASVNQQINLNGFFGSFTTVPVIDGSMIIERPTQTLARGSVNGDSLLSITNAHEGYVFVNAQETYTTEQYLQNLFPKISSDGINQVTTAYNGYQQLPAGGGAVPDNVNTAIGIMGESIFYCPTYYLLQAFQSANKNAWKGLFAPPPAFHAMDIGYYFGSQGQVFTNWNFVASFSKSFSSFVISSDPNQHVDADDVTPQWNTWATGNAEMLFNVTDAGDAALGAFTSDAGMVSRCGVWNKLGQLTGQ</sequence>
<accession>A0A5M3MPE6</accession>
<dbReference type="InterPro" id="IPR029058">
    <property type="entry name" value="AB_hydrolase_fold"/>
</dbReference>
<dbReference type="Proteomes" id="UP000053558">
    <property type="component" value="Unassembled WGS sequence"/>
</dbReference>
<dbReference type="KEGG" id="cput:CONPUDRAFT_103935"/>
<keyword evidence="3" id="KW-0732">Signal</keyword>
<feature type="domain" description="Carboxylesterase type B" evidence="4">
    <location>
        <begin position="30"/>
        <end position="521"/>
    </location>
</feature>
<dbReference type="InterPro" id="IPR002018">
    <property type="entry name" value="CarbesteraseB"/>
</dbReference>
<dbReference type="Pfam" id="PF00135">
    <property type="entry name" value="COesterase"/>
    <property type="match status" value="1"/>
</dbReference>
<dbReference type="AlphaFoldDB" id="A0A5M3MPE6"/>
<dbReference type="PROSITE" id="PS00122">
    <property type="entry name" value="CARBOXYLESTERASE_B_1"/>
    <property type="match status" value="1"/>
</dbReference>
<evidence type="ECO:0000313" key="6">
    <source>
        <dbReference type="Proteomes" id="UP000053558"/>
    </source>
</evidence>
<dbReference type="InterPro" id="IPR019819">
    <property type="entry name" value="Carboxylesterase_B_CS"/>
</dbReference>
<comment type="similarity">
    <text evidence="1 3">Belongs to the type-B carboxylesterase/lipase family.</text>
</comment>
<dbReference type="EMBL" id="JH711578">
    <property type="protein sequence ID" value="EIW80917.1"/>
    <property type="molecule type" value="Genomic_DNA"/>
</dbReference>
<gene>
    <name evidence="5" type="ORF">CONPUDRAFT_103935</name>
</gene>
<proteinExistence type="inferred from homology"/>
<evidence type="ECO:0000259" key="4">
    <source>
        <dbReference type="Pfam" id="PF00135"/>
    </source>
</evidence>
<evidence type="ECO:0000256" key="1">
    <source>
        <dbReference type="ARBA" id="ARBA00005964"/>
    </source>
</evidence>
<evidence type="ECO:0000256" key="3">
    <source>
        <dbReference type="RuleBase" id="RU361235"/>
    </source>
</evidence>
<keyword evidence="2 3" id="KW-0378">Hydrolase</keyword>
<dbReference type="OrthoDB" id="408631at2759"/>
<dbReference type="SUPFAM" id="SSF53474">
    <property type="entry name" value="alpha/beta-Hydrolases"/>
    <property type="match status" value="1"/>
</dbReference>
<keyword evidence="6" id="KW-1185">Reference proteome</keyword>
<feature type="signal peptide" evidence="3">
    <location>
        <begin position="1"/>
        <end position="19"/>
    </location>
</feature>
<reference evidence="6" key="1">
    <citation type="journal article" date="2012" name="Science">
        <title>The Paleozoic origin of enzymatic lignin decomposition reconstructed from 31 fungal genomes.</title>
        <authorList>
            <person name="Floudas D."/>
            <person name="Binder M."/>
            <person name="Riley R."/>
            <person name="Barry K."/>
            <person name="Blanchette R.A."/>
            <person name="Henrissat B."/>
            <person name="Martinez A.T."/>
            <person name="Otillar R."/>
            <person name="Spatafora J.W."/>
            <person name="Yadav J.S."/>
            <person name="Aerts A."/>
            <person name="Benoit I."/>
            <person name="Boyd A."/>
            <person name="Carlson A."/>
            <person name="Copeland A."/>
            <person name="Coutinho P.M."/>
            <person name="de Vries R.P."/>
            <person name="Ferreira P."/>
            <person name="Findley K."/>
            <person name="Foster B."/>
            <person name="Gaskell J."/>
            <person name="Glotzer D."/>
            <person name="Gorecki P."/>
            <person name="Heitman J."/>
            <person name="Hesse C."/>
            <person name="Hori C."/>
            <person name="Igarashi K."/>
            <person name="Jurgens J.A."/>
            <person name="Kallen N."/>
            <person name="Kersten P."/>
            <person name="Kohler A."/>
            <person name="Kuees U."/>
            <person name="Kumar T.K.A."/>
            <person name="Kuo A."/>
            <person name="LaButti K."/>
            <person name="Larrondo L.F."/>
            <person name="Lindquist E."/>
            <person name="Ling A."/>
            <person name="Lombard V."/>
            <person name="Lucas S."/>
            <person name="Lundell T."/>
            <person name="Martin R."/>
            <person name="McLaughlin D.J."/>
            <person name="Morgenstern I."/>
            <person name="Morin E."/>
            <person name="Murat C."/>
            <person name="Nagy L.G."/>
            <person name="Nolan M."/>
            <person name="Ohm R.A."/>
            <person name="Patyshakuliyeva A."/>
            <person name="Rokas A."/>
            <person name="Ruiz-Duenas F.J."/>
            <person name="Sabat G."/>
            <person name="Salamov A."/>
            <person name="Samejima M."/>
            <person name="Schmutz J."/>
            <person name="Slot J.C."/>
            <person name="St John F."/>
            <person name="Stenlid J."/>
            <person name="Sun H."/>
            <person name="Sun S."/>
            <person name="Syed K."/>
            <person name="Tsang A."/>
            <person name="Wiebenga A."/>
            <person name="Young D."/>
            <person name="Pisabarro A."/>
            <person name="Eastwood D.C."/>
            <person name="Martin F."/>
            <person name="Cullen D."/>
            <person name="Grigoriev I.V."/>
            <person name="Hibbett D.S."/>
        </authorList>
    </citation>
    <scope>NUCLEOTIDE SEQUENCE [LARGE SCALE GENOMIC DNA]</scope>
    <source>
        <strain evidence="6">RWD-64-598 SS2</strain>
    </source>
</reference>
<comment type="caution">
    <text evidence="5">The sequence shown here is derived from an EMBL/GenBank/DDBJ whole genome shotgun (WGS) entry which is preliminary data.</text>
</comment>
<protein>
    <recommendedName>
        <fullName evidence="3">Carboxylic ester hydrolase</fullName>
        <ecNumber evidence="3">3.1.1.-</ecNumber>
    </recommendedName>
</protein>
<dbReference type="RefSeq" id="XP_007768372.1">
    <property type="nucleotide sequence ID" value="XM_007770182.1"/>
</dbReference>
<feature type="chain" id="PRO_5024489260" description="Carboxylic ester hydrolase" evidence="3">
    <location>
        <begin position="20"/>
        <end position="552"/>
    </location>
</feature>
<dbReference type="InterPro" id="IPR019826">
    <property type="entry name" value="Carboxylesterase_B_AS"/>
</dbReference>
<dbReference type="EC" id="3.1.1.-" evidence="3"/>
<dbReference type="InterPro" id="IPR050309">
    <property type="entry name" value="Type-B_Carboxylest/Lipase"/>
</dbReference>
<dbReference type="PROSITE" id="PS00941">
    <property type="entry name" value="CARBOXYLESTERASE_B_2"/>
    <property type="match status" value="1"/>
</dbReference>
<dbReference type="GeneID" id="19198452"/>
<dbReference type="PANTHER" id="PTHR11559">
    <property type="entry name" value="CARBOXYLESTERASE"/>
    <property type="match status" value="1"/>
</dbReference>
<dbReference type="Gene3D" id="3.40.50.1820">
    <property type="entry name" value="alpha/beta hydrolase"/>
    <property type="match status" value="1"/>
</dbReference>
<name>A0A5M3MPE6_CONPW</name>
<dbReference type="GO" id="GO:0016787">
    <property type="term" value="F:hydrolase activity"/>
    <property type="evidence" value="ECO:0007669"/>
    <property type="project" value="UniProtKB-KW"/>
</dbReference>
<evidence type="ECO:0000313" key="5">
    <source>
        <dbReference type="EMBL" id="EIW80917.1"/>
    </source>
</evidence>
<evidence type="ECO:0000256" key="2">
    <source>
        <dbReference type="ARBA" id="ARBA00022801"/>
    </source>
</evidence>